<evidence type="ECO:0000256" key="2">
    <source>
        <dbReference type="SAM" id="SignalP"/>
    </source>
</evidence>
<dbReference type="GO" id="GO:0005319">
    <property type="term" value="F:lipid transporter activity"/>
    <property type="evidence" value="ECO:0007669"/>
    <property type="project" value="TreeGrafter"/>
</dbReference>
<name>A0A0D8XUY5_DICVI</name>
<evidence type="ECO:0000256" key="1">
    <source>
        <dbReference type="ARBA" id="ARBA00022729"/>
    </source>
</evidence>
<dbReference type="GO" id="GO:0008047">
    <property type="term" value="F:enzyme activator activity"/>
    <property type="evidence" value="ECO:0007669"/>
    <property type="project" value="InterPro"/>
</dbReference>
<dbReference type="InterPro" id="IPR028996">
    <property type="entry name" value="GM2-AP"/>
</dbReference>
<evidence type="ECO:0000313" key="3">
    <source>
        <dbReference type="EMBL" id="KJH47647.1"/>
    </source>
</evidence>
<dbReference type="EMBL" id="KN716298">
    <property type="protein sequence ID" value="KJH47647.1"/>
    <property type="molecule type" value="Genomic_DNA"/>
</dbReference>
<dbReference type="STRING" id="29172.A0A0D8XUY5"/>
<keyword evidence="4" id="KW-1185">Reference proteome</keyword>
<accession>A0A0D8XUY5</accession>
<organism evidence="3 4">
    <name type="scientific">Dictyocaulus viviparus</name>
    <name type="common">Bovine lungworm</name>
    <dbReference type="NCBI Taxonomy" id="29172"/>
    <lineage>
        <taxon>Eukaryota</taxon>
        <taxon>Metazoa</taxon>
        <taxon>Ecdysozoa</taxon>
        <taxon>Nematoda</taxon>
        <taxon>Chromadorea</taxon>
        <taxon>Rhabditida</taxon>
        <taxon>Rhabditina</taxon>
        <taxon>Rhabditomorpha</taxon>
        <taxon>Strongyloidea</taxon>
        <taxon>Metastrongylidae</taxon>
        <taxon>Dictyocaulus</taxon>
    </lineage>
</organism>
<dbReference type="PANTHER" id="PTHR17357">
    <property type="entry name" value="GM2 GANGLIOSIDE ACTIVATOR PROTEIN"/>
    <property type="match status" value="1"/>
</dbReference>
<keyword evidence="1 2" id="KW-0732">Signal</keyword>
<dbReference type="InterPro" id="IPR036846">
    <property type="entry name" value="GM2-AP_sf"/>
</dbReference>
<proteinExistence type="predicted"/>
<dbReference type="SUPFAM" id="SSF63707">
    <property type="entry name" value="Ganglioside M2 (gm2) activator"/>
    <property type="match status" value="1"/>
</dbReference>
<dbReference type="OrthoDB" id="5911996at2759"/>
<gene>
    <name evidence="3" type="ORF">DICVIV_06257</name>
</gene>
<dbReference type="Proteomes" id="UP000053766">
    <property type="component" value="Unassembled WGS sequence"/>
</dbReference>
<feature type="chain" id="PRO_5002336217" evidence="2">
    <location>
        <begin position="26"/>
        <end position="297"/>
    </location>
</feature>
<protein>
    <submittedName>
        <fullName evidence="3">Uncharacterized protein</fullName>
    </submittedName>
</protein>
<dbReference type="GO" id="GO:0009898">
    <property type="term" value="C:cytoplasmic side of plasma membrane"/>
    <property type="evidence" value="ECO:0007669"/>
    <property type="project" value="TreeGrafter"/>
</dbReference>
<sequence>MQTTQCSISWMFVLLMMAFCPATMGQSPLTKAWNEALPGVQPFWEKYQTGPHGVVIRGWQFSRCASEQWTNYVVNVSNIVIWPDYPRFPGPIFFNVTMDVTEDLPLDKIEMDLEVRHAVTNKQGSKGWQVIPCQGWNIIDGCDGVGSCRYCDMLEKCNEAVKGAHKYIKDAKAHDFLRQNKARSMPTAQRALDDDVFKGVLIGGFAKILFWTSTIAIRFSCFSRSRMFKLDVFQNEYWLTFSFTDGKDRKLGCARLWVDVCKYHLQDKAQKCLRDPNAFKNFINEISSQAEQIRNRG</sequence>
<dbReference type="AlphaFoldDB" id="A0A0D8XUY5"/>
<dbReference type="GO" id="GO:0006689">
    <property type="term" value="P:ganglioside catabolic process"/>
    <property type="evidence" value="ECO:0007669"/>
    <property type="project" value="InterPro"/>
</dbReference>
<reference evidence="3 4" key="1">
    <citation type="submission" date="2013-11" db="EMBL/GenBank/DDBJ databases">
        <title>Draft genome of the bovine lungworm Dictyocaulus viviparus.</title>
        <authorList>
            <person name="Mitreva M."/>
        </authorList>
    </citation>
    <scope>NUCLEOTIDE SEQUENCE [LARGE SCALE GENOMIC DNA]</scope>
    <source>
        <strain evidence="3 4">HannoverDv2000</strain>
    </source>
</reference>
<evidence type="ECO:0000313" key="4">
    <source>
        <dbReference type="Proteomes" id="UP000053766"/>
    </source>
</evidence>
<dbReference type="Gene3D" id="2.70.220.10">
    <property type="entry name" value="Ganglioside GM2 activator"/>
    <property type="match status" value="1"/>
</dbReference>
<dbReference type="PANTHER" id="PTHR17357:SF0">
    <property type="entry name" value="GANGLIOSIDE GM2 ACTIVATOR"/>
    <property type="match status" value="1"/>
</dbReference>
<reference evidence="4" key="2">
    <citation type="journal article" date="2016" name="Sci. Rep.">
        <title>Dictyocaulus viviparus genome, variome and transcriptome elucidate lungworm biology and support future intervention.</title>
        <authorList>
            <person name="McNulty S.N."/>
            <person name="Strube C."/>
            <person name="Rosa B.A."/>
            <person name="Martin J.C."/>
            <person name="Tyagi R."/>
            <person name="Choi Y.J."/>
            <person name="Wang Q."/>
            <person name="Hallsworth Pepin K."/>
            <person name="Zhang X."/>
            <person name="Ozersky P."/>
            <person name="Wilson R.K."/>
            <person name="Sternberg P.W."/>
            <person name="Gasser R.B."/>
            <person name="Mitreva M."/>
        </authorList>
    </citation>
    <scope>NUCLEOTIDE SEQUENCE [LARGE SCALE GENOMIC DNA]</scope>
    <source>
        <strain evidence="4">HannoverDv2000</strain>
    </source>
</reference>
<feature type="signal peptide" evidence="2">
    <location>
        <begin position="1"/>
        <end position="25"/>
    </location>
</feature>